<gene>
    <name evidence="2" type="ORF">EMPG_14955</name>
</gene>
<feature type="compositionally biased region" description="Basic residues" evidence="1">
    <location>
        <begin position="298"/>
        <end position="312"/>
    </location>
</feature>
<feature type="compositionally biased region" description="Low complexity" evidence="1">
    <location>
        <begin position="287"/>
        <end position="297"/>
    </location>
</feature>
<evidence type="ECO:0000313" key="2">
    <source>
        <dbReference type="EMBL" id="KLJ09629.1"/>
    </source>
</evidence>
<organism evidence="2 3">
    <name type="scientific">Blastomyces silverae</name>
    <dbReference type="NCBI Taxonomy" id="2060906"/>
    <lineage>
        <taxon>Eukaryota</taxon>
        <taxon>Fungi</taxon>
        <taxon>Dikarya</taxon>
        <taxon>Ascomycota</taxon>
        <taxon>Pezizomycotina</taxon>
        <taxon>Eurotiomycetes</taxon>
        <taxon>Eurotiomycetidae</taxon>
        <taxon>Onygenales</taxon>
        <taxon>Ajellomycetaceae</taxon>
        <taxon>Blastomyces</taxon>
    </lineage>
</organism>
<feature type="region of interest" description="Disordered" evidence="1">
    <location>
        <begin position="278"/>
        <end position="321"/>
    </location>
</feature>
<dbReference type="STRING" id="2060906.A0A0H1BDT6"/>
<evidence type="ECO:0000313" key="3">
    <source>
        <dbReference type="Proteomes" id="UP000053573"/>
    </source>
</evidence>
<sequence>MSPNYAMHHGPEFANGKHLTARKANANLDDESAALAEKYLDANSVKPMLSEFVKNSDLFRLLYEVFEHHMSLIKSRSQTLGDGQITVYDKALLELTDKGAAETCYMGAIQLFLDQVMGMEGAEAADLEALVVKHVAVRSLLLNVTRTNVEEATGPIPAILEKGAINGNAPGQTHKDNKNGPRNNAKELKAIKDSLSRILSTFSNAQREYKLIADSDVVAKSRAAKFLRDTAENALNYLHARNMEHAMVPTLEAAFQMAKEKAIALSGGRKRPFEIHEADCKRGGGKPTPSTSSSASRFARRRSQPHCYRVSRPRGDCYRPY</sequence>
<reference evidence="3" key="1">
    <citation type="journal article" date="2015" name="PLoS Genet.">
        <title>The dynamic genome and transcriptome of the human fungal pathogen Blastomyces and close relative Emmonsia.</title>
        <authorList>
            <person name="Munoz J.F."/>
            <person name="Gauthier G.M."/>
            <person name="Desjardins C.A."/>
            <person name="Gallo J.E."/>
            <person name="Holder J."/>
            <person name="Sullivan T.D."/>
            <person name="Marty A.J."/>
            <person name="Carmen J.C."/>
            <person name="Chen Z."/>
            <person name="Ding L."/>
            <person name="Gujja S."/>
            <person name="Magrini V."/>
            <person name="Misas E."/>
            <person name="Mitreva M."/>
            <person name="Priest M."/>
            <person name="Saif S."/>
            <person name="Whiston E.A."/>
            <person name="Young S."/>
            <person name="Zeng Q."/>
            <person name="Goldman W.E."/>
            <person name="Mardis E.R."/>
            <person name="Taylor J.W."/>
            <person name="McEwen J.G."/>
            <person name="Clay O.K."/>
            <person name="Klein B.S."/>
            <person name="Cuomo C.A."/>
        </authorList>
    </citation>
    <scope>NUCLEOTIDE SEQUENCE [LARGE SCALE GENOMIC DNA]</scope>
    <source>
        <strain evidence="3">UAMH 139</strain>
    </source>
</reference>
<accession>A0A0H1BDT6</accession>
<evidence type="ECO:0000256" key="1">
    <source>
        <dbReference type="SAM" id="MobiDB-lite"/>
    </source>
</evidence>
<proteinExistence type="predicted"/>
<dbReference type="Proteomes" id="UP000053573">
    <property type="component" value="Unassembled WGS sequence"/>
</dbReference>
<dbReference type="EMBL" id="LDEV01002306">
    <property type="protein sequence ID" value="KLJ09629.1"/>
    <property type="molecule type" value="Genomic_DNA"/>
</dbReference>
<dbReference type="OrthoDB" id="5296805at2759"/>
<dbReference type="AlphaFoldDB" id="A0A0H1BDT6"/>
<keyword evidence="3" id="KW-1185">Reference proteome</keyword>
<protein>
    <submittedName>
        <fullName evidence="2">Uncharacterized protein</fullName>
    </submittedName>
</protein>
<name>A0A0H1BDT6_9EURO</name>
<comment type="caution">
    <text evidence="2">The sequence shown here is derived from an EMBL/GenBank/DDBJ whole genome shotgun (WGS) entry which is preliminary data.</text>
</comment>